<sequence length="272" mass="30608">MAAAASFECGFPNFSNTWWEPPFTYCDFIHLFDFITITLVVFLICDADQGTPFLPLPPDVDQERRDPERLVAIERLLDVRDALEERDRMPESYKSGAGYEGKLYVKVILDLIQELADYEKESNAVEATEETLLNTIAWALPTEAGAEASPLPVTEPTSPARPARCILAYGPEGTPVGMALYFYSYSTWRAKPGIFLEDLYVRQSERKKGYGNLLLKALAKEVVAMGGGRLEWNVLKWNEPSIGFYQSIGAQRMDDWVGMRLDREGLEKLASS</sequence>
<dbReference type="Gene3D" id="3.40.630.30">
    <property type="match status" value="1"/>
</dbReference>
<dbReference type="InterPro" id="IPR016181">
    <property type="entry name" value="Acyl_CoA_acyltransferase"/>
</dbReference>
<dbReference type="InterPro" id="IPR051016">
    <property type="entry name" value="Diverse_Substrate_AcTransf"/>
</dbReference>
<dbReference type="PANTHER" id="PTHR10545:SF29">
    <property type="entry name" value="GH14572P-RELATED"/>
    <property type="match status" value="1"/>
</dbReference>
<organism evidence="5 6">
    <name type="scientific">Cephalotrichum gorgonifer</name>
    <dbReference type="NCBI Taxonomy" id="2041049"/>
    <lineage>
        <taxon>Eukaryota</taxon>
        <taxon>Fungi</taxon>
        <taxon>Dikarya</taxon>
        <taxon>Ascomycota</taxon>
        <taxon>Pezizomycotina</taxon>
        <taxon>Sordariomycetes</taxon>
        <taxon>Hypocreomycetidae</taxon>
        <taxon>Microascales</taxon>
        <taxon>Microascaceae</taxon>
        <taxon>Cephalotrichum</taxon>
    </lineage>
</organism>
<evidence type="ECO:0000256" key="1">
    <source>
        <dbReference type="ARBA" id="ARBA00008694"/>
    </source>
</evidence>
<dbReference type="Pfam" id="PF00583">
    <property type="entry name" value="Acetyltransf_1"/>
    <property type="match status" value="1"/>
</dbReference>
<dbReference type="InterPro" id="IPR000182">
    <property type="entry name" value="GNAT_dom"/>
</dbReference>
<dbReference type="Proteomes" id="UP001187682">
    <property type="component" value="Unassembled WGS sequence"/>
</dbReference>
<evidence type="ECO:0000313" key="6">
    <source>
        <dbReference type="Proteomes" id="UP001187682"/>
    </source>
</evidence>
<comment type="similarity">
    <text evidence="1">Belongs to the acetyltransferase family.</text>
</comment>
<name>A0AAE8MVZ8_9PEZI</name>
<dbReference type="PROSITE" id="PS51186">
    <property type="entry name" value="GNAT"/>
    <property type="match status" value="1"/>
</dbReference>
<protein>
    <submittedName>
        <fullName evidence="5">Related to acetyltransferase</fullName>
    </submittedName>
</protein>
<evidence type="ECO:0000256" key="3">
    <source>
        <dbReference type="ARBA" id="ARBA00023315"/>
    </source>
</evidence>
<feature type="domain" description="N-acetyltransferase" evidence="4">
    <location>
        <begin position="122"/>
        <end position="264"/>
    </location>
</feature>
<reference evidence="5" key="1">
    <citation type="submission" date="2018-03" db="EMBL/GenBank/DDBJ databases">
        <authorList>
            <person name="Guldener U."/>
        </authorList>
    </citation>
    <scope>NUCLEOTIDE SEQUENCE</scope>
</reference>
<evidence type="ECO:0000313" key="5">
    <source>
        <dbReference type="EMBL" id="SPO01461.1"/>
    </source>
</evidence>
<dbReference type="GO" id="GO:0008080">
    <property type="term" value="F:N-acetyltransferase activity"/>
    <property type="evidence" value="ECO:0007669"/>
    <property type="project" value="TreeGrafter"/>
</dbReference>
<accession>A0AAE8MVZ8</accession>
<comment type="caution">
    <text evidence="5">The sequence shown here is derived from an EMBL/GenBank/DDBJ whole genome shotgun (WGS) entry which is preliminary data.</text>
</comment>
<gene>
    <name evidence="5" type="ORF">DNG_04134</name>
</gene>
<proteinExistence type="inferred from homology"/>
<dbReference type="SUPFAM" id="SSF55729">
    <property type="entry name" value="Acyl-CoA N-acyltransferases (Nat)"/>
    <property type="match status" value="1"/>
</dbReference>
<dbReference type="EMBL" id="ONZQ02000005">
    <property type="protein sequence ID" value="SPO01461.1"/>
    <property type="molecule type" value="Genomic_DNA"/>
</dbReference>
<dbReference type="FunFam" id="3.40.630.30:FF:000064">
    <property type="entry name" value="GNAT family acetyltransferase"/>
    <property type="match status" value="1"/>
</dbReference>
<evidence type="ECO:0000259" key="4">
    <source>
        <dbReference type="PROSITE" id="PS51186"/>
    </source>
</evidence>
<dbReference type="CDD" id="cd04301">
    <property type="entry name" value="NAT_SF"/>
    <property type="match status" value="1"/>
</dbReference>
<keyword evidence="6" id="KW-1185">Reference proteome</keyword>
<evidence type="ECO:0000256" key="2">
    <source>
        <dbReference type="ARBA" id="ARBA00022679"/>
    </source>
</evidence>
<keyword evidence="2" id="KW-0808">Transferase</keyword>
<dbReference type="AlphaFoldDB" id="A0AAE8MVZ8"/>
<dbReference type="PANTHER" id="PTHR10545">
    <property type="entry name" value="DIAMINE N-ACETYLTRANSFERASE"/>
    <property type="match status" value="1"/>
</dbReference>
<keyword evidence="3" id="KW-0012">Acyltransferase</keyword>